<name>A0A0F8ZJ27_9ZZZZ</name>
<dbReference type="EMBL" id="LAZR01063214">
    <property type="protein sequence ID" value="KKK59946.1"/>
    <property type="molecule type" value="Genomic_DNA"/>
</dbReference>
<reference evidence="1" key="1">
    <citation type="journal article" date="2015" name="Nature">
        <title>Complex archaea that bridge the gap between prokaryotes and eukaryotes.</title>
        <authorList>
            <person name="Spang A."/>
            <person name="Saw J.H."/>
            <person name="Jorgensen S.L."/>
            <person name="Zaremba-Niedzwiedzka K."/>
            <person name="Martijn J."/>
            <person name="Lind A.E."/>
            <person name="van Eijk R."/>
            <person name="Schleper C."/>
            <person name="Guy L."/>
            <person name="Ettema T.J."/>
        </authorList>
    </citation>
    <scope>NUCLEOTIDE SEQUENCE</scope>
</reference>
<feature type="non-terminal residue" evidence="1">
    <location>
        <position position="1"/>
    </location>
</feature>
<dbReference type="AlphaFoldDB" id="A0A0F8ZJ27"/>
<comment type="caution">
    <text evidence="1">The sequence shown here is derived from an EMBL/GenBank/DDBJ whole genome shotgun (WGS) entry which is preliminary data.</text>
</comment>
<proteinExistence type="predicted"/>
<protein>
    <submittedName>
        <fullName evidence="1">Uncharacterized protein</fullName>
    </submittedName>
</protein>
<organism evidence="1">
    <name type="scientific">marine sediment metagenome</name>
    <dbReference type="NCBI Taxonomy" id="412755"/>
    <lineage>
        <taxon>unclassified sequences</taxon>
        <taxon>metagenomes</taxon>
        <taxon>ecological metagenomes</taxon>
    </lineage>
</organism>
<accession>A0A0F8ZJ27</accession>
<evidence type="ECO:0000313" key="1">
    <source>
        <dbReference type="EMBL" id="KKK59946.1"/>
    </source>
</evidence>
<gene>
    <name evidence="1" type="ORF">LCGC14_3029280</name>
</gene>
<feature type="non-terminal residue" evidence="1">
    <location>
        <position position="359"/>
    </location>
</feature>
<sequence length="359" mass="41509">NRRGVKRYELDGERLTIGEWAERFDIPHDRLYQRVVRYGWDLGEALETPVARNVEDANDLYGRWHQMIDRCHTPHNAAYANYGGRGIRVCARWRESFDAFATDVGLPSSPQTYTLDRINNDGNYEPGNVRWVSPTTQSRNKRTTKFHELDGEQHTLAQWAELAGIDYNTVRRRVYQGWVLKEALGTPKNVGRSPKARRAWHPKAVLDDAHEKWKSLDDDERLVFIDRILKTYRVSGFPWGCLADQTRDPIESVRRSLVVVEENVVRKVGYAGQRTCLDSHRHRLEARHSASRHSVVSAFDDDLVLFRALRYQLRRGEPITPRRVVRALSALVRGPLNFPPSLARWIVDEFAPVNGTVFD</sequence>